<protein>
    <recommendedName>
        <fullName evidence="4">Cuticle protein 64</fullName>
    </recommendedName>
</protein>
<evidence type="ECO:0000313" key="3">
    <source>
        <dbReference type="Proteomes" id="UP000054359"/>
    </source>
</evidence>
<evidence type="ECO:0008006" key="4">
    <source>
        <dbReference type="Google" id="ProtNLM"/>
    </source>
</evidence>
<feature type="non-terminal residue" evidence="2">
    <location>
        <position position="65"/>
    </location>
</feature>
<accession>A0A087UXV9</accession>
<reference evidence="2 3" key="1">
    <citation type="submission" date="2013-11" db="EMBL/GenBank/DDBJ databases">
        <title>Genome sequencing of Stegodyphus mimosarum.</title>
        <authorList>
            <person name="Bechsgaard J."/>
        </authorList>
    </citation>
    <scope>NUCLEOTIDE SEQUENCE [LARGE SCALE GENOMIC DNA]</scope>
</reference>
<keyword evidence="1" id="KW-0732">Signal</keyword>
<feature type="signal peptide" evidence="1">
    <location>
        <begin position="1"/>
        <end position="17"/>
    </location>
</feature>
<organism evidence="2 3">
    <name type="scientific">Stegodyphus mimosarum</name>
    <name type="common">African social velvet spider</name>
    <dbReference type="NCBI Taxonomy" id="407821"/>
    <lineage>
        <taxon>Eukaryota</taxon>
        <taxon>Metazoa</taxon>
        <taxon>Ecdysozoa</taxon>
        <taxon>Arthropoda</taxon>
        <taxon>Chelicerata</taxon>
        <taxon>Arachnida</taxon>
        <taxon>Araneae</taxon>
        <taxon>Araneomorphae</taxon>
        <taxon>Entelegynae</taxon>
        <taxon>Eresoidea</taxon>
        <taxon>Eresidae</taxon>
        <taxon>Stegodyphus</taxon>
    </lineage>
</organism>
<evidence type="ECO:0000313" key="2">
    <source>
        <dbReference type="EMBL" id="KFM82198.1"/>
    </source>
</evidence>
<dbReference type="AlphaFoldDB" id="A0A087UXV9"/>
<dbReference type="Proteomes" id="UP000054359">
    <property type="component" value="Unassembled WGS sequence"/>
</dbReference>
<sequence length="65" mass="6225">MFAKVLVLFAAVAATQASGLIGAGYGLGAGYGYGAGYRLVGAPGLVGTAVVPAVSSSKTAINHIA</sequence>
<gene>
    <name evidence="2" type="ORF">X975_19721</name>
</gene>
<feature type="chain" id="PRO_5001831075" description="Cuticle protein 64" evidence="1">
    <location>
        <begin position="18"/>
        <end position="65"/>
    </location>
</feature>
<evidence type="ECO:0000256" key="1">
    <source>
        <dbReference type="SAM" id="SignalP"/>
    </source>
</evidence>
<dbReference type="EMBL" id="KK122194">
    <property type="protein sequence ID" value="KFM82198.1"/>
    <property type="molecule type" value="Genomic_DNA"/>
</dbReference>
<proteinExistence type="predicted"/>
<keyword evidence="3" id="KW-1185">Reference proteome</keyword>
<name>A0A087UXV9_STEMI</name>